<dbReference type="AlphaFoldDB" id="A0A1A9F2U0"/>
<evidence type="ECO:0000256" key="9">
    <source>
        <dbReference type="ARBA" id="ARBA00022842"/>
    </source>
</evidence>
<dbReference type="GO" id="GO:0005737">
    <property type="term" value="C:cytoplasm"/>
    <property type="evidence" value="ECO:0007669"/>
    <property type="project" value="UniProtKB-SubCell"/>
</dbReference>
<reference evidence="11 12" key="2">
    <citation type="journal article" date="2018" name="Int. J. Syst. Evol. Microbiol.">
        <title>Marinobacterium aestuarii sp. nov., a benzene-degrading marine bacterium isolated from estuary sediment.</title>
        <authorList>
            <person name="Bae S.S."/>
            <person name="Jung J."/>
            <person name="Chung D."/>
            <person name="Baek K."/>
        </authorList>
    </citation>
    <scope>NUCLEOTIDE SEQUENCE [LARGE SCALE GENOMIC DNA]</scope>
    <source>
        <strain evidence="11 12">ST58-10</strain>
    </source>
</reference>
<keyword evidence="6" id="KW-0479">Metal-binding</keyword>
<dbReference type="InterPro" id="IPR027417">
    <property type="entry name" value="P-loop_NTPase"/>
</dbReference>
<reference evidence="12" key="1">
    <citation type="submission" date="2016-05" db="EMBL/GenBank/DDBJ databases">
        <authorList>
            <person name="Baek K."/>
            <person name="Yang S.-J."/>
        </authorList>
    </citation>
    <scope>NUCLEOTIDE SEQUENCE [LARGE SCALE GENOMIC DNA]</scope>
    <source>
        <strain evidence="12">ST58-10</strain>
    </source>
</reference>
<organism evidence="11 12">
    <name type="scientific">Marinobacterium aestuarii</name>
    <dbReference type="NCBI Taxonomy" id="1821621"/>
    <lineage>
        <taxon>Bacteria</taxon>
        <taxon>Pseudomonadati</taxon>
        <taxon>Pseudomonadota</taxon>
        <taxon>Gammaproteobacteria</taxon>
        <taxon>Oceanospirillales</taxon>
        <taxon>Oceanospirillaceae</taxon>
        <taxon>Marinobacterium</taxon>
    </lineage>
</organism>
<evidence type="ECO:0000256" key="6">
    <source>
        <dbReference type="ARBA" id="ARBA00022723"/>
    </source>
</evidence>
<evidence type="ECO:0000256" key="3">
    <source>
        <dbReference type="ARBA" id="ARBA00019010"/>
    </source>
</evidence>
<dbReference type="STRING" id="1821621.A8C75_17505"/>
<proteinExistence type="inferred from homology"/>
<dbReference type="GO" id="GO:0016740">
    <property type="term" value="F:transferase activity"/>
    <property type="evidence" value="ECO:0007669"/>
    <property type="project" value="UniProtKB-KW"/>
</dbReference>
<dbReference type="GO" id="GO:0005524">
    <property type="term" value="F:ATP binding"/>
    <property type="evidence" value="ECO:0007669"/>
    <property type="project" value="UniProtKB-KW"/>
</dbReference>
<keyword evidence="4" id="KW-0963">Cytoplasm</keyword>
<dbReference type="PANTHER" id="PTHR33540">
    <property type="entry name" value="TRNA THREONYLCARBAMOYLADENOSINE BIOSYNTHESIS PROTEIN TSAE"/>
    <property type="match status" value="1"/>
</dbReference>
<keyword evidence="9" id="KW-0460">Magnesium</keyword>
<evidence type="ECO:0000256" key="1">
    <source>
        <dbReference type="ARBA" id="ARBA00004496"/>
    </source>
</evidence>
<protein>
    <recommendedName>
        <fullName evidence="3">tRNA threonylcarbamoyladenosine biosynthesis protein TsaE</fullName>
    </recommendedName>
    <alternativeName>
        <fullName evidence="10">t(6)A37 threonylcarbamoyladenosine biosynthesis protein TsaE</fullName>
    </alternativeName>
</protein>
<dbReference type="SUPFAM" id="SSF52540">
    <property type="entry name" value="P-loop containing nucleoside triphosphate hydrolases"/>
    <property type="match status" value="1"/>
</dbReference>
<evidence type="ECO:0000256" key="2">
    <source>
        <dbReference type="ARBA" id="ARBA00007599"/>
    </source>
</evidence>
<dbReference type="Gene3D" id="3.40.50.300">
    <property type="entry name" value="P-loop containing nucleotide triphosphate hydrolases"/>
    <property type="match status" value="1"/>
</dbReference>
<dbReference type="NCBIfam" id="TIGR00150">
    <property type="entry name" value="T6A_YjeE"/>
    <property type="match status" value="1"/>
</dbReference>
<evidence type="ECO:0000256" key="7">
    <source>
        <dbReference type="ARBA" id="ARBA00022741"/>
    </source>
</evidence>
<comment type="similarity">
    <text evidence="2">Belongs to the TsaE family.</text>
</comment>
<comment type="subcellular location">
    <subcellularLocation>
        <location evidence="1">Cytoplasm</location>
    </subcellularLocation>
</comment>
<dbReference type="FunFam" id="3.40.50.300:FF:000406">
    <property type="entry name" value="tRNA (N6-adenosine(37)-N6)-threonylcarbamoyltransferase complex ATPase TsaE"/>
    <property type="match status" value="1"/>
</dbReference>
<dbReference type="Proteomes" id="UP000078070">
    <property type="component" value="Chromosome"/>
</dbReference>
<accession>A0A1A9F2U0</accession>
<evidence type="ECO:0000256" key="8">
    <source>
        <dbReference type="ARBA" id="ARBA00022840"/>
    </source>
</evidence>
<dbReference type="InterPro" id="IPR003442">
    <property type="entry name" value="T6A_TsaE"/>
</dbReference>
<dbReference type="Pfam" id="PF02367">
    <property type="entry name" value="TsaE"/>
    <property type="match status" value="1"/>
</dbReference>
<evidence type="ECO:0000313" key="12">
    <source>
        <dbReference type="Proteomes" id="UP000078070"/>
    </source>
</evidence>
<keyword evidence="11" id="KW-0808">Transferase</keyword>
<dbReference type="RefSeq" id="WP_067385388.1">
    <property type="nucleotide sequence ID" value="NZ_CP015839.1"/>
</dbReference>
<keyword evidence="5" id="KW-0819">tRNA processing</keyword>
<name>A0A1A9F2U0_9GAMM</name>
<sequence>MTERFVYGARHEDAMVNFGEVLGRACAGRGILFLHGDLGMGKTTLCRGILRAYGHHGSVKSPTYTLVEPYDLGGRRLYHFDLYRLADPEELEYLGIRDYFEDDDLCLIEWPQRGAGWLPRPDLEVTISVEGQGRSIECHAQTARGQQILASLLADNDRIAKQG</sequence>
<evidence type="ECO:0000256" key="4">
    <source>
        <dbReference type="ARBA" id="ARBA00022490"/>
    </source>
</evidence>
<dbReference type="GO" id="GO:0046872">
    <property type="term" value="F:metal ion binding"/>
    <property type="evidence" value="ECO:0007669"/>
    <property type="project" value="UniProtKB-KW"/>
</dbReference>
<dbReference type="GO" id="GO:0002949">
    <property type="term" value="P:tRNA threonylcarbamoyladenosine modification"/>
    <property type="evidence" value="ECO:0007669"/>
    <property type="project" value="InterPro"/>
</dbReference>
<gene>
    <name evidence="11" type="ORF">A8C75_17505</name>
</gene>
<dbReference type="KEGG" id="mars:A8C75_17505"/>
<dbReference type="EMBL" id="CP015839">
    <property type="protein sequence ID" value="ANG64089.1"/>
    <property type="molecule type" value="Genomic_DNA"/>
</dbReference>
<dbReference type="PANTHER" id="PTHR33540:SF2">
    <property type="entry name" value="TRNA THREONYLCARBAMOYLADENOSINE BIOSYNTHESIS PROTEIN TSAE"/>
    <property type="match status" value="1"/>
</dbReference>
<keyword evidence="12" id="KW-1185">Reference proteome</keyword>
<keyword evidence="8" id="KW-0067">ATP-binding</keyword>
<evidence type="ECO:0000313" key="11">
    <source>
        <dbReference type="EMBL" id="ANG64089.1"/>
    </source>
</evidence>
<evidence type="ECO:0000256" key="5">
    <source>
        <dbReference type="ARBA" id="ARBA00022694"/>
    </source>
</evidence>
<keyword evidence="7" id="KW-0547">Nucleotide-binding</keyword>
<dbReference type="OrthoDB" id="9800307at2"/>
<evidence type="ECO:0000256" key="10">
    <source>
        <dbReference type="ARBA" id="ARBA00032441"/>
    </source>
</evidence>